<keyword evidence="1" id="KW-0175">Coiled coil</keyword>
<evidence type="ECO:0000313" key="3">
    <source>
        <dbReference type="Proteomes" id="UP000245081"/>
    </source>
</evidence>
<gene>
    <name evidence="2" type="ORF">NMK_1372</name>
</gene>
<dbReference type="EMBL" id="BDOQ01000003">
    <property type="protein sequence ID" value="GBG13821.1"/>
    <property type="molecule type" value="Genomic_DNA"/>
</dbReference>
<proteinExistence type="predicted"/>
<reference evidence="2 3" key="1">
    <citation type="journal article" date="2018" name="Environ. Microbiol.">
        <title>Isolation and genomic characterization of Novimethylophilus kurashikiensis gen. nov. sp. nov., a new lanthanide-dependent methylotrophic species of Methylophilaceae.</title>
        <authorList>
            <person name="Lv H."/>
            <person name="Sahin N."/>
            <person name="Tani A."/>
        </authorList>
    </citation>
    <scope>NUCLEOTIDE SEQUENCE [LARGE SCALE GENOMIC DNA]</scope>
    <source>
        <strain evidence="2 3">La2-4</strain>
    </source>
</reference>
<protein>
    <recommendedName>
        <fullName evidence="4">Cell division protein ZapB</fullName>
    </recommendedName>
</protein>
<evidence type="ECO:0000256" key="1">
    <source>
        <dbReference type="SAM" id="Coils"/>
    </source>
</evidence>
<organism evidence="2 3">
    <name type="scientific">Novimethylophilus kurashikiensis</name>
    <dbReference type="NCBI Taxonomy" id="1825523"/>
    <lineage>
        <taxon>Bacteria</taxon>
        <taxon>Pseudomonadati</taxon>
        <taxon>Pseudomonadota</taxon>
        <taxon>Betaproteobacteria</taxon>
        <taxon>Nitrosomonadales</taxon>
        <taxon>Methylophilaceae</taxon>
        <taxon>Novimethylophilus</taxon>
    </lineage>
</organism>
<comment type="caution">
    <text evidence="2">The sequence shown here is derived from an EMBL/GenBank/DDBJ whole genome shotgun (WGS) entry which is preliminary data.</text>
</comment>
<name>A0A2R5FAV8_9PROT</name>
<dbReference type="AlphaFoldDB" id="A0A2R5FAV8"/>
<feature type="coiled-coil region" evidence="1">
    <location>
        <begin position="17"/>
        <end position="65"/>
    </location>
</feature>
<sequence>MTRLAFSTYSCAMEADLKALEEKLAQFIALAQRLRNENHQLRQELAQAQSDARQLKDNMTQAGNRLQAIIEHLPEGTTL</sequence>
<dbReference type="Gene3D" id="1.20.120.330">
    <property type="entry name" value="Nucleotidyltransferases domain 2"/>
    <property type="match status" value="1"/>
</dbReference>
<accession>A0A2R5FAV8</accession>
<dbReference type="Proteomes" id="UP000245081">
    <property type="component" value="Unassembled WGS sequence"/>
</dbReference>
<keyword evidence="3" id="KW-1185">Reference proteome</keyword>
<evidence type="ECO:0008006" key="4">
    <source>
        <dbReference type="Google" id="ProtNLM"/>
    </source>
</evidence>
<evidence type="ECO:0000313" key="2">
    <source>
        <dbReference type="EMBL" id="GBG13821.1"/>
    </source>
</evidence>